<name>A0A1F5NQ67_9BACT</name>
<organism evidence="3 4">
    <name type="scientific">Candidatus Doudnabacteria bacterium RIFCSPHIGHO2_01_FULL_45_18</name>
    <dbReference type="NCBI Taxonomy" id="1817823"/>
    <lineage>
        <taxon>Bacteria</taxon>
        <taxon>Candidatus Doudnaibacteriota</taxon>
    </lineage>
</organism>
<feature type="transmembrane region" description="Helical" evidence="1">
    <location>
        <begin position="177"/>
        <end position="196"/>
    </location>
</feature>
<proteinExistence type="predicted"/>
<feature type="transmembrane region" description="Helical" evidence="1">
    <location>
        <begin position="268"/>
        <end position="286"/>
    </location>
</feature>
<dbReference type="InterPro" id="IPR000620">
    <property type="entry name" value="EamA_dom"/>
</dbReference>
<dbReference type="AlphaFoldDB" id="A0A1F5NQ67"/>
<keyword evidence="1" id="KW-0812">Transmembrane</keyword>
<keyword evidence="1" id="KW-0472">Membrane</keyword>
<feature type="transmembrane region" description="Helical" evidence="1">
    <location>
        <begin position="65"/>
        <end position="86"/>
    </location>
</feature>
<comment type="caution">
    <text evidence="3">The sequence shown here is derived from an EMBL/GenBank/DDBJ whole genome shotgun (WGS) entry which is preliminary data.</text>
</comment>
<protein>
    <recommendedName>
        <fullName evidence="2">EamA domain-containing protein</fullName>
    </recommendedName>
</protein>
<feature type="transmembrane region" description="Helical" evidence="1">
    <location>
        <begin position="208"/>
        <end position="226"/>
    </location>
</feature>
<feature type="transmembrane region" description="Helical" evidence="1">
    <location>
        <begin position="33"/>
        <end position="53"/>
    </location>
</feature>
<keyword evidence="1" id="KW-1133">Transmembrane helix</keyword>
<dbReference type="SUPFAM" id="SSF103481">
    <property type="entry name" value="Multidrug resistance efflux transporter EmrE"/>
    <property type="match status" value="1"/>
</dbReference>
<feature type="transmembrane region" description="Helical" evidence="1">
    <location>
        <begin position="238"/>
        <end position="256"/>
    </location>
</feature>
<evidence type="ECO:0000313" key="3">
    <source>
        <dbReference type="EMBL" id="OGE79829.1"/>
    </source>
</evidence>
<dbReference type="Pfam" id="PF00892">
    <property type="entry name" value="EamA"/>
    <property type="match status" value="1"/>
</dbReference>
<dbReference type="EMBL" id="MFEJ01000026">
    <property type="protein sequence ID" value="OGE79829.1"/>
    <property type="molecule type" value="Genomic_DNA"/>
</dbReference>
<sequence>MSFYIFAWISLFAWSLAEVFEKLTIKHLIKNPWLFSFLANVISLIFFTIILGFKGFGSVSAWSDILYASIFWTLGNIFFFLALYYVDVSVLSPSFNLKTAFALLLGILFLGETVTGQQWVLIAVIFISSIFVCYDENLKFRTFLSKPMMFVFFLMSVLAISNLFMNRALQHNDFWLVTFWIQFFTTLMLLPTIALFKNEIRTVGLKQIGVVMLITIITTLAMLTQVKAFTSEIGIPNVIISIPLSMILAMVISFFAPQLLEKNSYKIYALRFIAAVVMFAAAIKLSL</sequence>
<evidence type="ECO:0000256" key="1">
    <source>
        <dbReference type="SAM" id="Phobius"/>
    </source>
</evidence>
<dbReference type="GO" id="GO:0016020">
    <property type="term" value="C:membrane"/>
    <property type="evidence" value="ECO:0007669"/>
    <property type="project" value="InterPro"/>
</dbReference>
<dbReference type="Proteomes" id="UP000176233">
    <property type="component" value="Unassembled WGS sequence"/>
</dbReference>
<accession>A0A1F5NQ67</accession>
<evidence type="ECO:0000313" key="4">
    <source>
        <dbReference type="Proteomes" id="UP000176233"/>
    </source>
</evidence>
<dbReference type="InterPro" id="IPR037185">
    <property type="entry name" value="EmrE-like"/>
</dbReference>
<evidence type="ECO:0000259" key="2">
    <source>
        <dbReference type="Pfam" id="PF00892"/>
    </source>
</evidence>
<reference evidence="3 4" key="1">
    <citation type="journal article" date="2016" name="Nat. Commun.">
        <title>Thousands of microbial genomes shed light on interconnected biogeochemical processes in an aquifer system.</title>
        <authorList>
            <person name="Anantharaman K."/>
            <person name="Brown C.T."/>
            <person name="Hug L.A."/>
            <person name="Sharon I."/>
            <person name="Castelle C.J."/>
            <person name="Probst A.J."/>
            <person name="Thomas B.C."/>
            <person name="Singh A."/>
            <person name="Wilkins M.J."/>
            <person name="Karaoz U."/>
            <person name="Brodie E.L."/>
            <person name="Williams K.H."/>
            <person name="Hubbard S.S."/>
            <person name="Banfield J.F."/>
        </authorList>
    </citation>
    <scope>NUCLEOTIDE SEQUENCE [LARGE SCALE GENOMIC DNA]</scope>
</reference>
<feature type="transmembrane region" description="Helical" evidence="1">
    <location>
        <begin position="147"/>
        <end position="165"/>
    </location>
</feature>
<feature type="transmembrane region" description="Helical" evidence="1">
    <location>
        <begin position="118"/>
        <end position="135"/>
    </location>
</feature>
<feature type="domain" description="EamA" evidence="2">
    <location>
        <begin position="4"/>
        <end position="132"/>
    </location>
</feature>
<gene>
    <name evidence="3" type="ORF">A2660_03285</name>
</gene>